<accession>A0A1Q8RWR8</accession>
<dbReference type="SUPFAM" id="SSF51735">
    <property type="entry name" value="NAD(P)-binding Rossmann-fold domains"/>
    <property type="match status" value="1"/>
</dbReference>
<dbReference type="InterPro" id="IPR036291">
    <property type="entry name" value="NAD(P)-bd_dom_sf"/>
</dbReference>
<keyword evidence="2" id="KW-1185">Reference proteome</keyword>
<proteinExistence type="predicted"/>
<dbReference type="AlphaFoldDB" id="A0A1Q8RWR8"/>
<reference evidence="1 2" key="1">
    <citation type="submission" date="2016-11" db="EMBL/GenBank/DDBJ databases">
        <title>Draft Genome Assembly of Colletotrichum chlorophyti a pathogen of herbaceous plants.</title>
        <authorList>
            <person name="Gan P."/>
            <person name="Narusaka M."/>
            <person name="Tsushima A."/>
            <person name="Narusaka Y."/>
            <person name="Takano Y."/>
            <person name="Shirasu K."/>
        </authorList>
    </citation>
    <scope>NUCLEOTIDE SEQUENCE [LARGE SCALE GENOMIC DNA]</scope>
    <source>
        <strain evidence="1 2">NTL11</strain>
    </source>
</reference>
<evidence type="ECO:0000313" key="1">
    <source>
        <dbReference type="EMBL" id="OLN89229.1"/>
    </source>
</evidence>
<comment type="caution">
    <text evidence="1">The sequence shown here is derived from an EMBL/GenBank/DDBJ whole genome shotgun (WGS) entry which is preliminary data.</text>
</comment>
<dbReference type="STRING" id="708187.A0A1Q8RWR8"/>
<sequence>MDIKIPGNVSFDDAATIPTVAARGVGLAALRPARMQGAEVYVTVSTEEKAKYLSHTFGLARNRIFNSRDIAFVDGLMNETKGQGWTWY</sequence>
<evidence type="ECO:0000313" key="2">
    <source>
        <dbReference type="Proteomes" id="UP000186583"/>
    </source>
</evidence>
<organism evidence="1 2">
    <name type="scientific">Colletotrichum chlorophyti</name>
    <dbReference type="NCBI Taxonomy" id="708187"/>
    <lineage>
        <taxon>Eukaryota</taxon>
        <taxon>Fungi</taxon>
        <taxon>Dikarya</taxon>
        <taxon>Ascomycota</taxon>
        <taxon>Pezizomycotina</taxon>
        <taxon>Sordariomycetes</taxon>
        <taxon>Hypocreomycetidae</taxon>
        <taxon>Glomerellales</taxon>
        <taxon>Glomerellaceae</taxon>
        <taxon>Colletotrichum</taxon>
    </lineage>
</organism>
<gene>
    <name evidence="1" type="ORF">CCHL11_09613</name>
</gene>
<dbReference type="Proteomes" id="UP000186583">
    <property type="component" value="Unassembled WGS sequence"/>
</dbReference>
<dbReference type="OrthoDB" id="329835at2759"/>
<protein>
    <submittedName>
        <fullName evidence="1">Putative polyketide synthase 37</fullName>
    </submittedName>
</protein>
<dbReference type="EMBL" id="MPGH01000082">
    <property type="protein sequence ID" value="OLN89229.1"/>
    <property type="molecule type" value="Genomic_DNA"/>
</dbReference>
<dbReference type="Gene3D" id="3.90.180.10">
    <property type="entry name" value="Medium-chain alcohol dehydrogenases, catalytic domain"/>
    <property type="match status" value="1"/>
</dbReference>
<name>A0A1Q8RWR8_9PEZI</name>